<dbReference type="SMART" id="SM00749">
    <property type="entry name" value="BON"/>
    <property type="match status" value="2"/>
</dbReference>
<evidence type="ECO:0000313" key="9">
    <source>
        <dbReference type="EMBL" id="RDA39764.1"/>
    </source>
</evidence>
<dbReference type="EMBL" id="AASEBA010000148">
    <property type="protein sequence ID" value="EFC9752874.1"/>
    <property type="molecule type" value="Genomic_DNA"/>
</dbReference>
<evidence type="ECO:0000256" key="2">
    <source>
        <dbReference type="SAM" id="SignalP"/>
    </source>
</evidence>
<organism evidence="9 11">
    <name type="scientific">Escherichia coli</name>
    <dbReference type="NCBI Taxonomy" id="562"/>
    <lineage>
        <taxon>Bacteria</taxon>
        <taxon>Pseudomonadati</taxon>
        <taxon>Pseudomonadota</taxon>
        <taxon>Gammaproteobacteria</taxon>
        <taxon>Enterobacterales</taxon>
        <taxon>Enterobacteriaceae</taxon>
        <taxon>Escherichia</taxon>
    </lineage>
</organism>
<name>A0A0D8WBG8_ECOLX</name>
<keyword evidence="4" id="KW-0449">Lipoprotein</keyword>
<evidence type="ECO:0000313" key="4">
    <source>
        <dbReference type="EMBL" id="EFC9752874.1"/>
    </source>
</evidence>
<reference evidence="9 11" key="3">
    <citation type="submission" date="2018-07" db="EMBL/GenBank/DDBJ databases">
        <title>Whole Genome Sequence Analysis of Avian Pathogenic E. coli - An Australian Perspective.</title>
        <authorList>
            <person name="Cummins M.L."/>
            <person name="Reid C.J."/>
            <person name="Roy Chowdhury P."/>
            <person name="Bushell R."/>
            <person name="Esbert N."/>
            <person name="Tivendale K.A."/>
            <person name="Noormohammadi A.H."/>
            <person name="Islam S."/>
            <person name="Marenda M.S."/>
            <person name="Browning G.F."/>
            <person name="Markham P.F."/>
            <person name="Djordjevic S.P."/>
        </authorList>
    </citation>
    <scope>NUCLEOTIDE SEQUENCE [LARGE SCALE GENOMIC DNA]</scope>
    <source>
        <strain evidence="9 11">AVC211</strain>
    </source>
</reference>
<feature type="domain" description="BON" evidence="3">
    <location>
        <begin position="123"/>
        <end position="190"/>
    </location>
</feature>
<dbReference type="Proteomes" id="UP000188855">
    <property type="component" value="Unassembled WGS sequence"/>
</dbReference>
<dbReference type="Proteomes" id="UP000859822">
    <property type="component" value="Unassembled WGS sequence"/>
</dbReference>
<dbReference type="EMBL" id="MPAF01000046">
    <property type="protein sequence ID" value="OOK25366.1"/>
    <property type="molecule type" value="Genomic_DNA"/>
</dbReference>
<evidence type="ECO:0000313" key="11">
    <source>
        <dbReference type="Proteomes" id="UP000253687"/>
    </source>
</evidence>
<feature type="signal peptide" evidence="2">
    <location>
        <begin position="1"/>
        <end position="21"/>
    </location>
</feature>
<evidence type="ECO:0000313" key="7">
    <source>
        <dbReference type="EMBL" id="MDK2697704.1"/>
    </source>
</evidence>
<dbReference type="PROSITE" id="PS50914">
    <property type="entry name" value="BON"/>
    <property type="match status" value="2"/>
</dbReference>
<protein>
    <submittedName>
        <fullName evidence="7">Division/outer membrane stress-associated lipid-binding lipoprotein</fullName>
    </submittedName>
    <submittedName>
        <fullName evidence="4">Divisome-associated lipoprotein YraP</fullName>
    </submittedName>
    <submittedName>
        <fullName evidence="9">Osmotically-inducible protein OsmY</fullName>
    </submittedName>
</protein>
<dbReference type="Proteomes" id="UP000532204">
    <property type="component" value="Unassembled WGS sequence"/>
</dbReference>
<proteinExistence type="predicted"/>
<dbReference type="RefSeq" id="WP_001190090.1">
    <property type="nucleotide sequence ID" value="NZ_CAJZON010000078.1"/>
</dbReference>
<dbReference type="NCBIfam" id="NF008247">
    <property type="entry name" value="PRK11023.1"/>
    <property type="match status" value="1"/>
</dbReference>
<accession>A0A0D8WBG8</accession>
<sequence>MQRWFLPFLSTLLLLQGCVAAALVGTAAVGTKVSVDPRSAGTQIDDEILEARVSRALSKDSQLRGDARIIVTAYQGTVLLTGQAPDRSAGEKARQIADGVEGTVQVWNEIRTGKPLRADKTATDAWLTTKIRAQLLKSSRVKLSDVKVLTENGEVFLMGRVTEKEGQAAADIASRVAGVKHVITAFSYIR</sequence>
<dbReference type="EMBL" id="JASMQD010000001">
    <property type="protein sequence ID" value="MDK2697704.1"/>
    <property type="molecule type" value="Genomic_DNA"/>
</dbReference>
<dbReference type="AlphaFoldDB" id="A0A0D8WBG8"/>
<keyword evidence="1 2" id="KW-0732">Signal</keyword>
<evidence type="ECO:0000313" key="10">
    <source>
        <dbReference type="Proteomes" id="UP000188855"/>
    </source>
</evidence>
<dbReference type="InterPro" id="IPR014004">
    <property type="entry name" value="Transpt-assoc_nodulatn_dom_bac"/>
</dbReference>
<evidence type="ECO:0000313" key="12">
    <source>
        <dbReference type="Proteomes" id="UP000532204"/>
    </source>
</evidence>
<dbReference type="Pfam" id="PF04972">
    <property type="entry name" value="BON"/>
    <property type="match status" value="2"/>
</dbReference>
<reference evidence="7" key="6">
    <citation type="submission" date="2023-05" db="EMBL/GenBank/DDBJ databases">
        <title>Efficient inhibition of multidrug-resistant Escherichia coli by a new antibiotic combination.</title>
        <authorList>
            <person name="Lin T."/>
        </authorList>
    </citation>
    <scope>NUCLEOTIDE SEQUENCE</scope>
    <source>
        <strain evidence="7">YmmD45</strain>
    </source>
</reference>
<comment type="caution">
    <text evidence="9">The sequence shown here is derived from an EMBL/GenBank/DDBJ whole genome shotgun (WGS) entry which is preliminary data.</text>
</comment>
<dbReference type="InterPro" id="IPR051686">
    <property type="entry name" value="Lipoprotein_DolP"/>
</dbReference>
<evidence type="ECO:0000313" key="5">
    <source>
        <dbReference type="EMBL" id="HAI5333167.1"/>
    </source>
</evidence>
<dbReference type="InterPro" id="IPR007055">
    <property type="entry name" value="BON_dom"/>
</dbReference>
<feature type="chain" id="PRO_5011347951" evidence="2">
    <location>
        <begin position="22"/>
        <end position="190"/>
    </location>
</feature>
<gene>
    <name evidence="4" type="primary">yraP</name>
    <name evidence="7" type="synonym">dolP</name>
    <name evidence="8" type="ORF">BMT91_20555</name>
    <name evidence="9" type="ORF">DTL43_10780</name>
    <name evidence="4" type="ORF">E6D34_27500</name>
    <name evidence="5" type="ORF">HJQ60_003174</name>
    <name evidence="6" type="ORF">IFC14_003906</name>
    <name evidence="7" type="ORF">QO046_25930</name>
</gene>
<dbReference type="EMBL" id="DABERK010000018">
    <property type="protein sequence ID" value="HAI5333167.1"/>
    <property type="molecule type" value="Genomic_DNA"/>
</dbReference>
<evidence type="ECO:0000256" key="1">
    <source>
        <dbReference type="ARBA" id="ARBA00022729"/>
    </source>
</evidence>
<evidence type="ECO:0000313" key="8">
    <source>
        <dbReference type="EMBL" id="OOK25366.1"/>
    </source>
</evidence>
<dbReference type="EMBL" id="QOGZ01000009">
    <property type="protein sequence ID" value="RDA39764.1"/>
    <property type="molecule type" value="Genomic_DNA"/>
</dbReference>
<dbReference type="Proteomes" id="UP000253687">
    <property type="component" value="Unassembled WGS sequence"/>
</dbReference>
<reference evidence="5" key="5">
    <citation type="submission" date="2020-03" db="EMBL/GenBank/DDBJ databases">
        <authorList>
            <consortium name="NCBI Pathogen Detection Project"/>
        </authorList>
    </citation>
    <scope>NUCLEOTIDE SEQUENCE</scope>
    <source>
        <strain evidence="6">489-16</strain>
        <strain evidence="5">AMC_487</strain>
    </source>
</reference>
<evidence type="ECO:0000313" key="6">
    <source>
        <dbReference type="EMBL" id="HAN4355407.1"/>
    </source>
</evidence>
<dbReference type="PANTHER" id="PTHR34606:SF4">
    <property type="entry name" value="OUTER MEMBRANE LIPOPROTEIN DOLP"/>
    <property type="match status" value="1"/>
</dbReference>
<dbReference type="Proteomes" id="UP000845800">
    <property type="component" value="Unassembled WGS sequence"/>
</dbReference>
<reference evidence="8 10" key="1">
    <citation type="submission" date="2016-10" db="EMBL/GenBank/DDBJ databases">
        <title>Whole genome sequences of antibiotic resistant commensal Escherichia coli from healthy Australian adults.</title>
        <authorList>
            <person name="Moran R.A."/>
            <person name="Anantham S."/>
            <person name="Nigro S.J."/>
            <person name="Holt K.E."/>
            <person name="Hall R.M."/>
        </authorList>
    </citation>
    <scope>NUCLEOTIDE SEQUENCE [LARGE SCALE GENOMIC DNA]</scope>
    <source>
        <strain evidence="8 10">2.3-R4</strain>
    </source>
</reference>
<evidence type="ECO:0000259" key="3">
    <source>
        <dbReference type="PROSITE" id="PS50914"/>
    </source>
</evidence>
<dbReference type="PROSITE" id="PS51257">
    <property type="entry name" value="PROKAR_LIPOPROTEIN"/>
    <property type="match status" value="1"/>
</dbReference>
<dbReference type="PANTHER" id="PTHR34606">
    <property type="entry name" value="BON DOMAIN-CONTAINING PROTEIN"/>
    <property type="match status" value="1"/>
</dbReference>
<reference evidence="4 12" key="4">
    <citation type="submission" date="2019-05" db="EMBL/GenBank/DDBJ databases">
        <authorList>
            <consortium name="NARMS: The National Antimicrobial Resistance Monitoring System"/>
        </authorList>
    </citation>
    <scope>NUCLEOTIDE SEQUENCE [LARGE SCALE GENOMIC DNA]</scope>
    <source>
        <strain evidence="4 12">CVM N18EC122</strain>
    </source>
</reference>
<reference evidence="5" key="2">
    <citation type="journal article" date="2018" name="Genome Biol.">
        <title>SKESA: strategic k-mer extension for scrupulous assemblies.</title>
        <authorList>
            <person name="Souvorov A."/>
            <person name="Agarwala R."/>
            <person name="Lipman D.J."/>
        </authorList>
    </citation>
    <scope>NUCLEOTIDE SEQUENCE [LARGE SCALE GENOMIC DNA]</scope>
    <source>
        <strain evidence="6">489-16</strain>
        <strain evidence="5">AMC_487</strain>
    </source>
</reference>
<dbReference type="Proteomes" id="UP001223829">
    <property type="component" value="Unassembled WGS sequence"/>
</dbReference>
<feature type="domain" description="BON" evidence="3">
    <location>
        <begin position="45"/>
        <end position="114"/>
    </location>
</feature>
<dbReference type="EMBL" id="DABUHV010000025">
    <property type="protein sequence ID" value="HAN4355407.1"/>
    <property type="molecule type" value="Genomic_DNA"/>
</dbReference>
<dbReference type="Gene3D" id="3.40.1520.20">
    <property type="match status" value="1"/>
</dbReference>